<evidence type="ECO:0000313" key="9">
    <source>
        <dbReference type="EMBL" id="KAL1528379.1"/>
    </source>
</evidence>
<dbReference type="PANTHER" id="PTHR23324:SF83">
    <property type="entry name" value="SEC14-LIKE PROTEIN 2"/>
    <property type="match status" value="1"/>
</dbReference>
<evidence type="ECO:0000259" key="8">
    <source>
        <dbReference type="PROSITE" id="PS51847"/>
    </source>
</evidence>
<dbReference type="GO" id="GO:0008289">
    <property type="term" value="F:lipid binding"/>
    <property type="evidence" value="ECO:0007669"/>
    <property type="project" value="UniProtKB-KW"/>
</dbReference>
<evidence type="ECO:0000256" key="6">
    <source>
        <dbReference type="SAM" id="MobiDB-lite"/>
    </source>
</evidence>
<comment type="caution">
    <text evidence="9">The sequence shown here is derived from an EMBL/GenBank/DDBJ whole genome shotgun (WGS) entry which is preliminary data.</text>
</comment>
<dbReference type="PROSITE" id="PS50191">
    <property type="entry name" value="CRAL_TRIO"/>
    <property type="match status" value="3"/>
</dbReference>
<feature type="region of interest" description="Disordered" evidence="6">
    <location>
        <begin position="1"/>
        <end position="22"/>
    </location>
</feature>
<organism evidence="9 10">
    <name type="scientific">Prymnesium parvum</name>
    <name type="common">Toxic golden alga</name>
    <dbReference type="NCBI Taxonomy" id="97485"/>
    <lineage>
        <taxon>Eukaryota</taxon>
        <taxon>Haptista</taxon>
        <taxon>Haptophyta</taxon>
        <taxon>Prymnesiophyceae</taxon>
        <taxon>Prymnesiales</taxon>
        <taxon>Prymnesiaceae</taxon>
        <taxon>Prymnesium</taxon>
    </lineage>
</organism>
<sequence length="1770" mass="196091">MFDHSRKRASSAHLGPISPLSTRRDREMAAPLAKLRLAAPLPDGELLRFWRAAKQDLPKALAALKATAHWRHSLRWKEAMHAPTLPLLEECVSVFGADELGLPAYRISPAVRHLELLGEQVTAQLLTAHAVKGYERLRSLLADRGADAVGLTLLMDFREVYLRHLWAVGARVLHGIIEILDAHYPGVVRRLLVDWTCAEHTLLPRPWTLFRSLLTESLLSQVVVISYAHHKLPTLQEHVASVDLSRPFGRALLLSHLEWALGPRRPTRAELVSRGVLLAEATRYADISPAEATAVATLRAMLETPQRSAPLVPLPRPSAAAPSASWEAEAEAAASAARLAEDAPPARIDRSASLASSGWSLSSVEYVWWLRSFDHDVPRTERQLRQALEWRSACAVDELLHQPLLAPFAAYSAWAHTAPSISSIARCLPGSYNNLESLEAALSAKASSVDLEHMAPPVGDEQHAELRKVAEEHRLAEALLSSFYSVGNDLKGQPVFILSTHVLEKSFEWLGVERISRFAVRCCEEVRNTLLTQSNSRCVVMQSATLLVDLSGLHDSQEEKRPEHRGTTTPLRVPQLVKVLKFINETCGVHYAVRIDPLIISHNPRISRVWSILRPFLSETLKRRMIVVSSDAELMTSISTYIEPSVVPFSLRQRCLRGLLGQRSTRSQLLARGILRIAAQSGVERNAEEVEVRYDAELQQQAVAFALLQERLPNVTDAELLRFLRGTKYQVTRAERMLLEARAWRAENKIDQVLDEPWPAGIAGELLQQSFCHHGTDESGAPLFVFRPGYLQLETLQRELTSAQLVRFGVRCLELVRHVLRDNEAQESVFSMLIDLEHSEAVFPSVKWSNRSDQRWSPIRVLTDVVSMGQLYYPEQIKHLYVVNAPRVFPRMWMLVRPFLSEATRRRVGRCILESNPAEFQASERPQAAASTEASLLGDRVIPKARTATAMAPPCVASSATLPAGRLSLRHRTAPDAASSAATLASRSEPGVGAGHTGWAAAAAVSMKSLAQRGMALTGRLRQSASKRRDPREDEKPSPRPLRPHYASLDAKEAPRLLFDTWCNGFMTRSFDEAHEVSLRSTLTSAVGVQVLIALLLAWVAGRTGLGAWWIPLLFLFALDACRLRLRQTLLRARATVAAVLMPSVPIAPLQHANKIEKDWQLQPTAHFFVAEGDAYSSNNDLSGNDSQPPFAANGSAEKSTAADAGAAIDSNESSTAATSRIHRMQGSTTPAGLVYRWHDPAFMNEMYKRVWANSNSDLSRRLQQRAEAALRSRLTAEGYGSFVVKIDVGRIPPQWRRVRFDGTSPEHIRYDVQLSWTGGCTIEVTMIKGYISVPLAFSDFSIQGIVRCQATPQASAPFLGRCSMSFLEPPTVDFVLRPLKAFDLMEIPVLSQRLQALFRNRLFSPMVWPRQAFFWWSDFMGAPSPTELTVRLDRLYPPRKVHLKARVYCIVSLSEKQYIQNYCSTEVRMGPPGEAVLLMQEPKLLIDAPEANPCVRIALHERIEPVTDAWSESALCSNNTRSGVSGKYDDPCLGRAEVPISICKDGTAVATEVAIGDGWRISLSLQLTPPPPAQDQVPAAVLQIFSIAILPTRAGRLRIRAGHWSCDLPHSESGDWRNLLTSVHLARPAAQPLYLEFWEYNAPVPQHAGVNASYFDGNLAPSPANADQGLLPTPRSSLRDVAHGTSTRTSGSAYAWRPGGEALLGTARMEVHQLGNSVKHTVQLAPEVLWAPLEPTRAFSIKMECTLVPRGAAIEWQESLLAAGDAHDR</sequence>
<protein>
    <recommendedName>
        <fullName evidence="11">CRAL-TRIO domain-containing protein</fullName>
    </recommendedName>
</protein>
<feature type="compositionally biased region" description="Basic and acidic residues" evidence="6">
    <location>
        <begin position="1027"/>
        <end position="1038"/>
    </location>
</feature>
<dbReference type="Pfam" id="PF00650">
    <property type="entry name" value="CRAL_TRIO"/>
    <property type="match status" value="2"/>
</dbReference>
<dbReference type="SMART" id="SM00516">
    <property type="entry name" value="SEC14"/>
    <property type="match status" value="3"/>
</dbReference>
<evidence type="ECO:0000256" key="4">
    <source>
        <dbReference type="ARBA" id="ARBA00023121"/>
    </source>
</evidence>
<dbReference type="GO" id="GO:0016020">
    <property type="term" value="C:membrane"/>
    <property type="evidence" value="ECO:0007669"/>
    <property type="project" value="UniProtKB-SubCell"/>
</dbReference>
<comment type="subcellular location">
    <subcellularLocation>
        <location evidence="1">Membrane</location>
    </subcellularLocation>
</comment>
<dbReference type="InterPro" id="IPR051064">
    <property type="entry name" value="SEC14/CRAL-TRIO_domain"/>
</dbReference>
<evidence type="ECO:0000313" key="10">
    <source>
        <dbReference type="Proteomes" id="UP001515480"/>
    </source>
</evidence>
<keyword evidence="2" id="KW-0813">Transport</keyword>
<dbReference type="Proteomes" id="UP001515480">
    <property type="component" value="Unassembled WGS sequence"/>
</dbReference>
<reference evidence="9 10" key="1">
    <citation type="journal article" date="2024" name="Science">
        <title>Giant polyketide synthase enzymes in the biosynthesis of giant marine polyether toxins.</title>
        <authorList>
            <person name="Fallon T.R."/>
            <person name="Shende V.V."/>
            <person name="Wierzbicki I.H."/>
            <person name="Pendleton A.L."/>
            <person name="Watervoot N.F."/>
            <person name="Auber R.P."/>
            <person name="Gonzalez D.J."/>
            <person name="Wisecaver J.H."/>
            <person name="Moore B.S."/>
        </authorList>
    </citation>
    <scope>NUCLEOTIDE SEQUENCE [LARGE SCALE GENOMIC DNA]</scope>
    <source>
        <strain evidence="9 10">12B1</strain>
    </source>
</reference>
<dbReference type="PROSITE" id="PS51847">
    <property type="entry name" value="SMP"/>
    <property type="match status" value="1"/>
</dbReference>
<gene>
    <name evidence="9" type="ORF">AB1Y20_009730</name>
</gene>
<proteinExistence type="predicted"/>
<feature type="domain" description="CRAL-TRIO" evidence="7">
    <location>
        <begin position="750"/>
        <end position="944"/>
    </location>
</feature>
<dbReference type="GO" id="GO:0005737">
    <property type="term" value="C:cytoplasm"/>
    <property type="evidence" value="ECO:0007669"/>
    <property type="project" value="TreeGrafter"/>
</dbReference>
<feature type="compositionally biased region" description="Low complexity" evidence="6">
    <location>
        <begin position="975"/>
        <end position="988"/>
    </location>
</feature>
<dbReference type="SUPFAM" id="SSF46938">
    <property type="entry name" value="CRAL/TRIO N-terminal domain"/>
    <property type="match status" value="2"/>
</dbReference>
<dbReference type="InterPro" id="IPR036273">
    <property type="entry name" value="CRAL/TRIO_N_dom_sf"/>
</dbReference>
<feature type="region of interest" description="Disordered" evidence="6">
    <location>
        <begin position="1202"/>
        <end position="1226"/>
    </location>
</feature>
<evidence type="ECO:0000256" key="5">
    <source>
        <dbReference type="ARBA" id="ARBA00023136"/>
    </source>
</evidence>
<feature type="domain" description="SMP-LTD" evidence="8">
    <location>
        <begin position="1244"/>
        <end position="1418"/>
    </location>
</feature>
<keyword evidence="10" id="KW-1185">Reference proteome</keyword>
<feature type="compositionally biased region" description="Basic residues" evidence="6">
    <location>
        <begin position="1"/>
        <end position="10"/>
    </location>
</feature>
<evidence type="ECO:0000256" key="3">
    <source>
        <dbReference type="ARBA" id="ARBA00023055"/>
    </source>
</evidence>
<dbReference type="CDD" id="cd00170">
    <property type="entry name" value="SEC14"/>
    <property type="match status" value="2"/>
</dbReference>
<feature type="region of interest" description="Disordered" evidence="6">
    <location>
        <begin position="1018"/>
        <end position="1046"/>
    </location>
</feature>
<dbReference type="Gene3D" id="3.40.525.10">
    <property type="entry name" value="CRAL-TRIO lipid binding domain"/>
    <property type="match status" value="3"/>
</dbReference>
<evidence type="ECO:0000259" key="7">
    <source>
        <dbReference type="PROSITE" id="PS50191"/>
    </source>
</evidence>
<keyword evidence="5" id="KW-0472">Membrane</keyword>
<dbReference type="InterPro" id="IPR031468">
    <property type="entry name" value="SMP_LBD"/>
</dbReference>
<feature type="region of interest" description="Disordered" evidence="6">
    <location>
        <begin position="972"/>
        <end position="995"/>
    </location>
</feature>
<dbReference type="CDD" id="cd21669">
    <property type="entry name" value="SMP_SF"/>
    <property type="match status" value="1"/>
</dbReference>
<name>A0AB34K2Y2_PRYPA</name>
<dbReference type="EMBL" id="JBGBPQ010000002">
    <property type="protein sequence ID" value="KAL1528379.1"/>
    <property type="molecule type" value="Genomic_DNA"/>
</dbReference>
<accession>A0AB34K2Y2</accession>
<keyword evidence="3" id="KW-0445">Lipid transport</keyword>
<dbReference type="SUPFAM" id="SSF52087">
    <property type="entry name" value="CRAL/TRIO domain"/>
    <property type="match status" value="3"/>
</dbReference>
<dbReference type="InterPro" id="IPR036865">
    <property type="entry name" value="CRAL-TRIO_dom_sf"/>
</dbReference>
<feature type="domain" description="CRAL-TRIO" evidence="7">
    <location>
        <begin position="94"/>
        <end position="256"/>
    </location>
</feature>
<feature type="domain" description="CRAL-TRIO" evidence="7">
    <location>
        <begin position="471"/>
        <end position="648"/>
    </location>
</feature>
<evidence type="ECO:0008006" key="11">
    <source>
        <dbReference type="Google" id="ProtNLM"/>
    </source>
</evidence>
<dbReference type="InterPro" id="IPR011074">
    <property type="entry name" value="CRAL/TRIO_N_dom"/>
</dbReference>
<dbReference type="InterPro" id="IPR001251">
    <property type="entry name" value="CRAL-TRIO_dom"/>
</dbReference>
<dbReference type="SMART" id="SM01100">
    <property type="entry name" value="CRAL_TRIO_N"/>
    <property type="match status" value="2"/>
</dbReference>
<dbReference type="GO" id="GO:0006869">
    <property type="term" value="P:lipid transport"/>
    <property type="evidence" value="ECO:0007669"/>
    <property type="project" value="UniProtKB-KW"/>
</dbReference>
<keyword evidence="4" id="KW-0446">Lipid-binding</keyword>
<dbReference type="PANTHER" id="PTHR23324">
    <property type="entry name" value="SEC14 RELATED PROTEIN"/>
    <property type="match status" value="1"/>
</dbReference>
<evidence type="ECO:0000256" key="1">
    <source>
        <dbReference type="ARBA" id="ARBA00004370"/>
    </source>
</evidence>
<evidence type="ECO:0000256" key="2">
    <source>
        <dbReference type="ARBA" id="ARBA00022448"/>
    </source>
</evidence>